<dbReference type="EMBL" id="QUNF01000020">
    <property type="protein sequence ID" value="REG82804.1"/>
    <property type="molecule type" value="Genomic_DNA"/>
</dbReference>
<dbReference type="Gene3D" id="3.30.1330.10">
    <property type="entry name" value="PurM-like, N-terminal domain"/>
    <property type="match status" value="1"/>
</dbReference>
<feature type="binding site" evidence="2">
    <location>
        <position position="78"/>
    </location>
    <ligand>
        <name>Mg(2+)</name>
        <dbReference type="ChEBI" id="CHEBI:18420"/>
        <label>1</label>
    </ligand>
</feature>
<keyword evidence="2" id="KW-0067">ATP-binding</keyword>
<feature type="binding site" evidence="2">
    <location>
        <position position="181"/>
    </location>
    <ligand>
        <name>ATP</name>
        <dbReference type="ChEBI" id="CHEBI:30616"/>
    </ligand>
</feature>
<dbReference type="InterPro" id="IPR010918">
    <property type="entry name" value="PurM-like_C_dom"/>
</dbReference>
<dbReference type="NCBIfam" id="TIGR01379">
    <property type="entry name" value="thiL"/>
    <property type="match status" value="1"/>
</dbReference>
<keyword evidence="1 2" id="KW-0784">Thiamine biosynthesis</keyword>
<comment type="function">
    <text evidence="2">Catalyzes the ATP-dependent phosphorylation of thiamine-monophosphate (TMP) to form thiamine-pyrophosphate (TPP), the active form of vitamin B1.</text>
</comment>
<feature type="domain" description="PurM-like N-terminal" evidence="3">
    <location>
        <begin position="60"/>
        <end position="172"/>
    </location>
</feature>
<keyword evidence="2" id="KW-0547">Nucleotide-binding</keyword>
<proteinExistence type="inferred from homology"/>
<keyword evidence="2" id="KW-0460">Magnesium</keyword>
<keyword evidence="2" id="KW-0808">Transferase</keyword>
<dbReference type="GO" id="GO:0005524">
    <property type="term" value="F:ATP binding"/>
    <property type="evidence" value="ECO:0007669"/>
    <property type="project" value="UniProtKB-UniRule"/>
</dbReference>
<feature type="binding site" evidence="2">
    <location>
        <position position="107"/>
    </location>
    <ligand>
        <name>Mg(2+)</name>
        <dbReference type="ChEBI" id="CHEBI:18420"/>
        <label>3</label>
    </ligand>
</feature>
<evidence type="ECO:0000259" key="4">
    <source>
        <dbReference type="Pfam" id="PF02769"/>
    </source>
</evidence>
<comment type="miscellaneous">
    <text evidence="2">Reaction mechanism of ThiL seems to utilize a direct, inline transfer of the gamma-phosphate of ATP to TMP rather than a phosphorylated enzyme intermediate.</text>
</comment>
<dbReference type="SUPFAM" id="SSF56042">
    <property type="entry name" value="PurM C-terminal domain-like"/>
    <property type="match status" value="1"/>
</dbReference>
<dbReference type="Pfam" id="PF00586">
    <property type="entry name" value="AIRS"/>
    <property type="match status" value="1"/>
</dbReference>
<feature type="binding site" evidence="2">
    <location>
        <position position="137"/>
    </location>
    <ligand>
        <name>ATP</name>
        <dbReference type="ChEBI" id="CHEBI:30616"/>
    </ligand>
</feature>
<reference evidence="5 6" key="1">
    <citation type="submission" date="2018-08" db="EMBL/GenBank/DDBJ databases">
        <title>Genomic Encyclopedia of Archaeal and Bacterial Type Strains, Phase II (KMG-II): from individual species to whole genera.</title>
        <authorList>
            <person name="Goeker M."/>
        </authorList>
    </citation>
    <scope>NUCLEOTIDE SEQUENCE [LARGE SCALE GENOMIC DNA]</scope>
    <source>
        <strain evidence="5 6">DSM 15986</strain>
    </source>
</reference>
<dbReference type="AlphaFoldDB" id="A0A3E0DMR2"/>
<feature type="binding site" evidence="2">
    <location>
        <position position="261"/>
    </location>
    <ligand>
        <name>Mg(2+)</name>
        <dbReference type="ChEBI" id="CHEBI:18420"/>
        <label>5</label>
    </ligand>
</feature>
<feature type="domain" description="PurM-like C-terminal" evidence="4">
    <location>
        <begin position="240"/>
        <end position="346"/>
    </location>
</feature>
<feature type="binding site" evidence="2">
    <location>
        <begin position="154"/>
        <end position="155"/>
    </location>
    <ligand>
        <name>ATP</name>
        <dbReference type="ChEBI" id="CHEBI:30616"/>
    </ligand>
</feature>
<feature type="binding site" evidence="2">
    <location>
        <position position="258"/>
    </location>
    <ligand>
        <name>Mg(2+)</name>
        <dbReference type="ChEBI" id="CHEBI:18420"/>
        <label>3</label>
    </ligand>
</feature>
<dbReference type="GO" id="GO:0000287">
    <property type="term" value="F:magnesium ion binding"/>
    <property type="evidence" value="ECO:0007669"/>
    <property type="project" value="UniProtKB-UniRule"/>
</dbReference>
<dbReference type="UniPathway" id="UPA00060">
    <property type="reaction ID" value="UER00142"/>
</dbReference>
<evidence type="ECO:0000313" key="5">
    <source>
        <dbReference type="EMBL" id="REG82804.1"/>
    </source>
</evidence>
<dbReference type="GO" id="GO:0009229">
    <property type="term" value="P:thiamine diphosphate biosynthetic process"/>
    <property type="evidence" value="ECO:0007669"/>
    <property type="project" value="UniProtKB-UniRule"/>
</dbReference>
<evidence type="ECO:0000256" key="1">
    <source>
        <dbReference type="ARBA" id="ARBA00022977"/>
    </source>
</evidence>
<feature type="binding site" evidence="2">
    <location>
        <position position="260"/>
    </location>
    <ligand>
        <name>ATP</name>
        <dbReference type="ChEBI" id="CHEBI:30616"/>
    </ligand>
</feature>
<feature type="binding site" evidence="2">
    <location>
        <position position="62"/>
    </location>
    <ligand>
        <name>Mg(2+)</name>
        <dbReference type="ChEBI" id="CHEBI:18420"/>
        <label>3</label>
    </ligand>
</feature>
<dbReference type="Pfam" id="PF02769">
    <property type="entry name" value="AIRS_C"/>
    <property type="match status" value="1"/>
</dbReference>
<dbReference type="InterPro" id="IPR016188">
    <property type="entry name" value="PurM-like_N"/>
</dbReference>
<feature type="binding site" evidence="2">
    <location>
        <position position="107"/>
    </location>
    <ligand>
        <name>Mg(2+)</name>
        <dbReference type="ChEBI" id="CHEBI:18420"/>
        <label>4</label>
    </ligand>
</feature>
<feature type="binding site" evidence="2">
    <location>
        <position position="155"/>
    </location>
    <ligand>
        <name>Mg(2+)</name>
        <dbReference type="ChEBI" id="CHEBI:18420"/>
        <label>1</label>
    </ligand>
</feature>
<dbReference type="Proteomes" id="UP000256405">
    <property type="component" value="Unassembled WGS sequence"/>
</dbReference>
<dbReference type="GO" id="GO:0009228">
    <property type="term" value="P:thiamine biosynthetic process"/>
    <property type="evidence" value="ECO:0007669"/>
    <property type="project" value="UniProtKB-KW"/>
</dbReference>
<feature type="binding site" evidence="2">
    <location>
        <position position="76"/>
    </location>
    <ligand>
        <name>Mg(2+)</name>
        <dbReference type="ChEBI" id="CHEBI:18420"/>
        <label>4</label>
    </ligand>
</feature>
<evidence type="ECO:0000259" key="3">
    <source>
        <dbReference type="Pfam" id="PF00586"/>
    </source>
</evidence>
<dbReference type="InterPro" id="IPR006283">
    <property type="entry name" value="ThiL-like"/>
</dbReference>
<protein>
    <recommendedName>
        <fullName evidence="2">Thiamine-monophosphate kinase</fullName>
        <shortName evidence="2">TMP kinase</shortName>
        <shortName evidence="2">Thiamine-phosphate kinase</shortName>
        <ecNumber evidence="2">2.7.4.16</ecNumber>
    </recommendedName>
</protein>
<keyword evidence="2 5" id="KW-0418">Kinase</keyword>
<gene>
    <name evidence="2" type="primary">thiL</name>
    <name evidence="5" type="ORF">C8N25_12092</name>
</gene>
<dbReference type="InterPro" id="IPR036676">
    <property type="entry name" value="PurM-like_C_sf"/>
</dbReference>
<dbReference type="InterPro" id="IPR036921">
    <property type="entry name" value="PurM-like_N_sf"/>
</dbReference>
<dbReference type="HAMAP" id="MF_02128">
    <property type="entry name" value="TMP_kinase"/>
    <property type="match status" value="1"/>
</dbReference>
<comment type="pathway">
    <text evidence="2">Cofactor biosynthesis; thiamine diphosphate biosynthesis; thiamine diphosphate from thiamine phosphate: step 1/1.</text>
</comment>
<comment type="similarity">
    <text evidence="2">Belongs to the thiamine-monophosphate kinase family.</text>
</comment>
<comment type="caution">
    <text evidence="5">The sequence shown here is derived from an EMBL/GenBank/DDBJ whole genome shotgun (WGS) entry which is preliminary data.</text>
</comment>
<feature type="binding site" evidence="2">
    <location>
        <position position="78"/>
    </location>
    <ligand>
        <name>Mg(2+)</name>
        <dbReference type="ChEBI" id="CHEBI:18420"/>
        <label>2</label>
    </ligand>
</feature>
<evidence type="ECO:0000256" key="2">
    <source>
        <dbReference type="HAMAP-Rule" id="MF_02128"/>
    </source>
</evidence>
<keyword evidence="2" id="KW-0479">Metal-binding</keyword>
<keyword evidence="6" id="KW-1185">Reference proteome</keyword>
<evidence type="ECO:0000313" key="6">
    <source>
        <dbReference type="Proteomes" id="UP000256405"/>
    </source>
</evidence>
<comment type="catalytic activity">
    <reaction evidence="2">
        <text>thiamine phosphate + ATP = thiamine diphosphate + ADP</text>
        <dbReference type="Rhea" id="RHEA:15913"/>
        <dbReference type="ChEBI" id="CHEBI:30616"/>
        <dbReference type="ChEBI" id="CHEBI:37575"/>
        <dbReference type="ChEBI" id="CHEBI:58937"/>
        <dbReference type="ChEBI" id="CHEBI:456216"/>
        <dbReference type="EC" id="2.7.4.16"/>
    </reaction>
</comment>
<feature type="binding site" evidence="2">
    <location>
        <position position="363"/>
    </location>
    <ligand>
        <name>substrate</name>
    </ligand>
</feature>
<organism evidence="5 6">
    <name type="scientific">Algoriphagus antarcticus</name>
    <dbReference type="NCBI Taxonomy" id="238540"/>
    <lineage>
        <taxon>Bacteria</taxon>
        <taxon>Pseudomonadati</taxon>
        <taxon>Bacteroidota</taxon>
        <taxon>Cytophagia</taxon>
        <taxon>Cytophagales</taxon>
        <taxon>Cyclobacteriaceae</taxon>
        <taxon>Algoriphagus</taxon>
    </lineage>
</organism>
<dbReference type="PIRSF" id="PIRSF005303">
    <property type="entry name" value="Thiam_monoph_kin"/>
    <property type="match status" value="1"/>
</dbReference>
<feature type="binding site" evidence="2">
    <location>
        <position position="85"/>
    </location>
    <ligand>
        <name>substrate</name>
    </ligand>
</feature>
<feature type="binding site" evidence="2">
    <location>
        <position position="107"/>
    </location>
    <ligand>
        <name>Mg(2+)</name>
        <dbReference type="ChEBI" id="CHEBI:18420"/>
        <label>2</label>
    </ligand>
</feature>
<dbReference type="EC" id="2.7.4.16" evidence="2"/>
<dbReference type="GO" id="GO:0009030">
    <property type="term" value="F:thiamine-phosphate kinase activity"/>
    <property type="evidence" value="ECO:0007669"/>
    <property type="project" value="UniProtKB-UniRule"/>
</dbReference>
<feature type="binding site" evidence="2">
    <location>
        <position position="311"/>
    </location>
    <ligand>
        <name>substrate</name>
    </ligand>
</feature>
<accession>A0A3E0DMR2</accession>
<dbReference type="PANTHER" id="PTHR30270">
    <property type="entry name" value="THIAMINE-MONOPHOSPHATE KINASE"/>
    <property type="match status" value="1"/>
</dbReference>
<dbReference type="Gene3D" id="3.90.650.10">
    <property type="entry name" value="PurM-like C-terminal domain"/>
    <property type="match status" value="1"/>
</dbReference>
<sequence length="366" mass="39892">MLGQIVINNWNYKPLRRYAAAIEIMSEKRTEISDLGEFGLIDHLNEKVIIKNSSTLKGIGDDAAVIEAGDMVKVVTTDLLVEGVHFDLSYAPLPHLGFKAVAVNVSDVAAMNAVPKQITVSIALSNRFSVEAIDALYEGIHAACEHYGVDLIGGDTTASRSGLVISVTAIGEAKPEQISYRSGAKENDILCVTGDLGGALVGLQILEREKEVFLANPDMKPDLGKYTLVTARQLKPDARVDIIHELREMEVVPTSMMDISDGLASEIFHICKASGVGAIIYEDKLPIDKQTFDTAVELNLDPITCVMNGGEDYELLFTIDQKDFAKLEKHPDIHFVGHITKAEEGKFLVTKSGTAVQIKAQGWKHF</sequence>
<name>A0A3E0DMR2_9BACT</name>
<dbReference type="SUPFAM" id="SSF55326">
    <property type="entry name" value="PurM N-terminal domain-like"/>
    <property type="match status" value="1"/>
</dbReference>
<feature type="binding site" evidence="2">
    <location>
        <position position="77"/>
    </location>
    <ligand>
        <name>Mg(2+)</name>
        <dbReference type="ChEBI" id="CHEBI:18420"/>
        <label>1</label>
    </ligand>
</feature>
<dbReference type="PANTHER" id="PTHR30270:SF0">
    <property type="entry name" value="THIAMINE-MONOPHOSPHATE KINASE"/>
    <property type="match status" value="1"/>
</dbReference>
<feature type="binding site" evidence="2">
    <location>
        <position position="62"/>
    </location>
    <ligand>
        <name>Mg(2+)</name>
        <dbReference type="ChEBI" id="CHEBI:18420"/>
        <label>4</label>
    </ligand>
</feature>
<dbReference type="CDD" id="cd02194">
    <property type="entry name" value="ThiL"/>
    <property type="match status" value="1"/>
</dbReference>